<dbReference type="GO" id="GO:0003677">
    <property type="term" value="F:DNA binding"/>
    <property type="evidence" value="ECO:0007669"/>
    <property type="project" value="UniProtKB-KW"/>
</dbReference>
<accession>A0A1X2GCL7</accession>
<organism evidence="3 4">
    <name type="scientific">Hesseltinella vesiculosa</name>
    <dbReference type="NCBI Taxonomy" id="101127"/>
    <lineage>
        <taxon>Eukaryota</taxon>
        <taxon>Fungi</taxon>
        <taxon>Fungi incertae sedis</taxon>
        <taxon>Mucoromycota</taxon>
        <taxon>Mucoromycotina</taxon>
        <taxon>Mucoromycetes</taxon>
        <taxon>Mucorales</taxon>
        <taxon>Cunninghamellaceae</taxon>
        <taxon>Hesseltinella</taxon>
    </lineage>
</organism>
<comment type="caution">
    <text evidence="3">The sequence shown here is derived from an EMBL/GenBank/DDBJ whole genome shotgun (WGS) entry which is preliminary data.</text>
</comment>
<dbReference type="GO" id="GO:0016035">
    <property type="term" value="C:zeta DNA polymerase complex"/>
    <property type="evidence" value="ECO:0007669"/>
    <property type="project" value="TreeGrafter"/>
</dbReference>
<name>A0A1X2GCL7_9FUNG</name>
<dbReference type="SUPFAM" id="SSF56019">
    <property type="entry name" value="The spindle assembly checkpoint protein mad2"/>
    <property type="match status" value="1"/>
</dbReference>
<dbReference type="Gene3D" id="3.30.900.10">
    <property type="entry name" value="HORMA domain"/>
    <property type="match status" value="1"/>
</dbReference>
<dbReference type="PROSITE" id="PS50815">
    <property type="entry name" value="HORMA"/>
    <property type="match status" value="1"/>
</dbReference>
<reference evidence="3 4" key="1">
    <citation type="submission" date="2016-07" db="EMBL/GenBank/DDBJ databases">
        <title>Pervasive Adenine N6-methylation of Active Genes in Fungi.</title>
        <authorList>
            <consortium name="DOE Joint Genome Institute"/>
            <person name="Mondo S.J."/>
            <person name="Dannebaum R.O."/>
            <person name="Kuo R.C."/>
            <person name="Labutti K."/>
            <person name="Haridas S."/>
            <person name="Kuo A."/>
            <person name="Salamov A."/>
            <person name="Ahrendt S.R."/>
            <person name="Lipzen A."/>
            <person name="Sullivan W."/>
            <person name="Andreopoulos W.B."/>
            <person name="Clum A."/>
            <person name="Lindquist E."/>
            <person name="Daum C."/>
            <person name="Ramamoorthy G.K."/>
            <person name="Gryganskyi A."/>
            <person name="Culley D."/>
            <person name="Magnuson J.K."/>
            <person name="James T.Y."/>
            <person name="O'Malley M.A."/>
            <person name="Stajich J.E."/>
            <person name="Spatafora J.W."/>
            <person name="Visel A."/>
            <person name="Grigoriev I.V."/>
        </authorList>
    </citation>
    <scope>NUCLEOTIDE SEQUENCE [LARGE SCALE GENOMIC DNA]</scope>
    <source>
        <strain evidence="3 4">NRRL 3301</strain>
    </source>
</reference>
<evidence type="ECO:0000313" key="4">
    <source>
        <dbReference type="Proteomes" id="UP000242146"/>
    </source>
</evidence>
<evidence type="ECO:0000313" key="3">
    <source>
        <dbReference type="EMBL" id="ORX50812.1"/>
    </source>
</evidence>
<gene>
    <name evidence="3" type="ORF">DM01DRAFT_1408817</name>
</gene>
<dbReference type="InterPro" id="IPR036570">
    <property type="entry name" value="HORMA_dom_sf"/>
</dbReference>
<dbReference type="STRING" id="101127.A0A1X2GCL7"/>
<evidence type="ECO:0000256" key="1">
    <source>
        <dbReference type="ARBA" id="ARBA00010348"/>
    </source>
</evidence>
<keyword evidence="3" id="KW-0238">DNA-binding</keyword>
<proteinExistence type="inferred from homology"/>
<dbReference type="Pfam" id="PF02301">
    <property type="entry name" value="HORMA"/>
    <property type="match status" value="1"/>
</dbReference>
<comment type="similarity">
    <text evidence="1">Belongs to the MAD2 family.</text>
</comment>
<evidence type="ECO:0000259" key="2">
    <source>
        <dbReference type="PROSITE" id="PS50815"/>
    </source>
</evidence>
<dbReference type="AlphaFoldDB" id="A0A1X2GCL7"/>
<dbReference type="OrthoDB" id="21254at2759"/>
<keyword evidence="4" id="KW-1185">Reference proteome</keyword>
<sequence>MFDAVDTLCEFLQVWIHQVLYQRDIYPKDSFELRNQYDVPAAMSIHPDVCQYISRFVTSVRPMIEKETCQLVSVVVLTSDNKVLERHVCQLTYSLATTDQQENAQATVFQYFRATLLKLNSLSSSLPMPSLPLYPTFRLTMELAQHADHPLKQDKFCTYWMPEDQQPPTRIDGQGQLLPVKTITIPSIKINLFVTTDNQDLTIKK</sequence>
<dbReference type="InterPro" id="IPR045091">
    <property type="entry name" value="Mad2-like"/>
</dbReference>
<dbReference type="InterPro" id="IPR003511">
    <property type="entry name" value="HORMA_dom"/>
</dbReference>
<dbReference type="PANTHER" id="PTHR11842">
    <property type="entry name" value="MITOTIC SPINDLE ASSEMBLY CHECKPOINT PROTEIN MAD2"/>
    <property type="match status" value="1"/>
</dbReference>
<dbReference type="PANTHER" id="PTHR11842:SF10">
    <property type="entry name" value="MITOTIC SPINDLE ASSEMBLY CHECKPOINT PROTEIN MAD2B"/>
    <property type="match status" value="1"/>
</dbReference>
<dbReference type="Proteomes" id="UP000242146">
    <property type="component" value="Unassembled WGS sequence"/>
</dbReference>
<protein>
    <submittedName>
        <fullName evidence="3">DNA-binding protein</fullName>
    </submittedName>
</protein>
<feature type="domain" description="HORMA" evidence="2">
    <location>
        <begin position="2"/>
        <end position="194"/>
    </location>
</feature>
<dbReference type="EMBL" id="MCGT01000022">
    <property type="protein sequence ID" value="ORX50812.1"/>
    <property type="molecule type" value="Genomic_DNA"/>
</dbReference>